<keyword evidence="9" id="KW-1185">Reference proteome</keyword>
<dbReference type="PANTHER" id="PTHR45708:SF28">
    <property type="entry name" value="CHITINASE"/>
    <property type="match status" value="1"/>
</dbReference>
<dbReference type="PROSITE" id="PS01095">
    <property type="entry name" value="GH18_1"/>
    <property type="match status" value="1"/>
</dbReference>
<keyword evidence="2 4" id="KW-0378">Hydrolase</keyword>
<evidence type="ECO:0000259" key="7">
    <source>
        <dbReference type="PROSITE" id="PS51910"/>
    </source>
</evidence>
<comment type="similarity">
    <text evidence="5">Belongs to the glycosyl hydrolase 18 family.</text>
</comment>
<feature type="chain" id="PRO_5032759894" description="chitinase" evidence="6">
    <location>
        <begin position="22"/>
        <end position="154"/>
    </location>
</feature>
<dbReference type="InterPro" id="IPR001223">
    <property type="entry name" value="Glyco_hydro18_cat"/>
</dbReference>
<evidence type="ECO:0000256" key="6">
    <source>
        <dbReference type="SAM" id="SignalP"/>
    </source>
</evidence>
<dbReference type="SUPFAM" id="SSF51445">
    <property type="entry name" value="(Trans)glycosidases"/>
    <property type="match status" value="1"/>
</dbReference>
<reference evidence="8 9" key="1">
    <citation type="submission" date="2020-04" db="EMBL/GenBank/DDBJ databases">
        <title>Plant Genome Project.</title>
        <authorList>
            <person name="Zhang R.-G."/>
        </authorList>
    </citation>
    <scope>NUCLEOTIDE SEQUENCE [LARGE SCALE GENOMIC DNA]</scope>
    <source>
        <strain evidence="8">YNK0</strain>
        <tissue evidence="8">Leaf</tissue>
    </source>
</reference>
<dbReference type="GO" id="GO:0005975">
    <property type="term" value="P:carbohydrate metabolic process"/>
    <property type="evidence" value="ECO:0007669"/>
    <property type="project" value="InterPro"/>
</dbReference>
<evidence type="ECO:0000256" key="1">
    <source>
        <dbReference type="ARBA" id="ARBA00012729"/>
    </source>
</evidence>
<dbReference type="GO" id="GO:0008843">
    <property type="term" value="F:endochitinase activity"/>
    <property type="evidence" value="ECO:0007669"/>
    <property type="project" value="UniProtKB-EC"/>
</dbReference>
<dbReference type="OrthoDB" id="779619at2759"/>
<dbReference type="PANTHER" id="PTHR45708">
    <property type="entry name" value="ENDOCHITINASE"/>
    <property type="match status" value="1"/>
</dbReference>
<comment type="caution">
    <text evidence="8">The sequence shown here is derived from an EMBL/GenBank/DDBJ whole genome shotgun (WGS) entry which is preliminary data.</text>
</comment>
<evidence type="ECO:0000256" key="4">
    <source>
        <dbReference type="RuleBase" id="RU000489"/>
    </source>
</evidence>
<protein>
    <recommendedName>
        <fullName evidence="1">chitinase</fullName>
        <ecNumber evidence="1">3.2.1.14</ecNumber>
    </recommendedName>
</protein>
<keyword evidence="6" id="KW-0732">Signal</keyword>
<gene>
    <name evidence="8" type="ORF">HHK36_025008</name>
</gene>
<dbReference type="PROSITE" id="PS51910">
    <property type="entry name" value="GH18_2"/>
    <property type="match status" value="1"/>
</dbReference>
<evidence type="ECO:0000313" key="9">
    <source>
        <dbReference type="Proteomes" id="UP000655225"/>
    </source>
</evidence>
<evidence type="ECO:0000256" key="3">
    <source>
        <dbReference type="ARBA" id="ARBA00023295"/>
    </source>
</evidence>
<feature type="domain" description="GH18" evidence="7">
    <location>
        <begin position="22"/>
        <end position="154"/>
    </location>
</feature>
<keyword evidence="3 4" id="KW-0326">Glycosidase</keyword>
<dbReference type="OMA" id="GADNKHC"/>
<dbReference type="Proteomes" id="UP000655225">
    <property type="component" value="Unassembled WGS sequence"/>
</dbReference>
<dbReference type="InterPro" id="IPR001579">
    <property type="entry name" value="Glyco_hydro_18_chit_AS"/>
</dbReference>
<dbReference type="Pfam" id="PF00704">
    <property type="entry name" value="Glyco_hydro_18"/>
    <property type="match status" value="1"/>
</dbReference>
<dbReference type="InterPro" id="IPR017853">
    <property type="entry name" value="GH"/>
</dbReference>
<dbReference type="AlphaFoldDB" id="A0A835D796"/>
<organism evidence="8 9">
    <name type="scientific">Tetracentron sinense</name>
    <name type="common">Spur-leaf</name>
    <dbReference type="NCBI Taxonomy" id="13715"/>
    <lineage>
        <taxon>Eukaryota</taxon>
        <taxon>Viridiplantae</taxon>
        <taxon>Streptophyta</taxon>
        <taxon>Embryophyta</taxon>
        <taxon>Tracheophyta</taxon>
        <taxon>Spermatophyta</taxon>
        <taxon>Magnoliopsida</taxon>
        <taxon>Trochodendrales</taxon>
        <taxon>Trochodendraceae</taxon>
        <taxon>Tetracentron</taxon>
    </lineage>
</organism>
<dbReference type="InterPro" id="IPR050542">
    <property type="entry name" value="Glycosyl_Hydrlase18_Chitinase"/>
</dbReference>
<name>A0A835D796_TETSI</name>
<evidence type="ECO:0000256" key="2">
    <source>
        <dbReference type="ARBA" id="ARBA00022801"/>
    </source>
</evidence>
<proteinExistence type="inferred from homology"/>
<dbReference type="Gene3D" id="3.20.20.80">
    <property type="entry name" value="Glycosidases"/>
    <property type="match status" value="1"/>
</dbReference>
<evidence type="ECO:0000256" key="5">
    <source>
        <dbReference type="RuleBase" id="RU004453"/>
    </source>
</evidence>
<feature type="signal peptide" evidence="6">
    <location>
        <begin position="1"/>
        <end position="21"/>
    </location>
</feature>
<evidence type="ECO:0000313" key="8">
    <source>
        <dbReference type="EMBL" id="KAF8390482.1"/>
    </source>
</evidence>
<dbReference type="EMBL" id="JABCRI010000018">
    <property type="protein sequence ID" value="KAF8390482.1"/>
    <property type="molecule type" value="Genomic_DNA"/>
</dbReference>
<dbReference type="GO" id="GO:0005576">
    <property type="term" value="C:extracellular region"/>
    <property type="evidence" value="ECO:0007669"/>
    <property type="project" value="TreeGrafter"/>
</dbReference>
<dbReference type="EC" id="3.2.1.14" evidence="1"/>
<sequence length="154" mass="16413">MAHKLFLLFLISAILTGRSYSGSIAIYWGQNSKEGTLADTCATGRFAYVNIAFLCVLGNNQTETLDLDDHCDPYTNGCTGLANDILACQSKGVKVMVSIGGGDGSYSLISSEDAKNVAQYLWDNYLGGKSPSRPFSDAVLDGIDFDIEGGSPLH</sequence>
<accession>A0A835D796</accession>